<gene>
    <name evidence="2" type="ORF">CQA76_03330</name>
</gene>
<name>A0A4U7BQT9_9BACT</name>
<accession>A0A4U7BQT9</accession>
<evidence type="ECO:0008006" key="4">
    <source>
        <dbReference type="Google" id="ProtNLM"/>
    </source>
</evidence>
<dbReference type="Proteomes" id="UP000310353">
    <property type="component" value="Unassembled WGS sequence"/>
</dbReference>
<dbReference type="RefSeq" id="WP_212741542.1">
    <property type="nucleotide sequence ID" value="NZ_NXMA01000004.1"/>
</dbReference>
<evidence type="ECO:0000313" key="3">
    <source>
        <dbReference type="Proteomes" id="UP000310353"/>
    </source>
</evidence>
<evidence type="ECO:0000313" key="2">
    <source>
        <dbReference type="EMBL" id="TKX32670.1"/>
    </source>
</evidence>
<reference evidence="2 3" key="1">
    <citation type="submission" date="2018-05" db="EMBL/GenBank/DDBJ databases">
        <title>Novel Campyloabacter and Helicobacter Species and Strains.</title>
        <authorList>
            <person name="Mannion A.J."/>
            <person name="Shen Z."/>
            <person name="Fox J.G."/>
        </authorList>
    </citation>
    <scope>NUCLEOTIDE SEQUENCE [LARGE SCALE GENOMIC DNA]</scope>
    <source>
        <strain evidence="3">MIT17-670</strain>
    </source>
</reference>
<organism evidence="2 3">
    <name type="scientific">Campylobacter aviculae</name>
    <dbReference type="NCBI Taxonomy" id="2510190"/>
    <lineage>
        <taxon>Bacteria</taxon>
        <taxon>Pseudomonadati</taxon>
        <taxon>Campylobacterota</taxon>
        <taxon>Epsilonproteobacteria</taxon>
        <taxon>Campylobacterales</taxon>
        <taxon>Campylobacteraceae</taxon>
        <taxon>Campylobacter</taxon>
    </lineage>
</organism>
<feature type="transmembrane region" description="Helical" evidence="1">
    <location>
        <begin position="126"/>
        <end position="146"/>
    </location>
</feature>
<keyword evidence="1" id="KW-0472">Membrane</keyword>
<keyword evidence="3" id="KW-1185">Reference proteome</keyword>
<evidence type="ECO:0000256" key="1">
    <source>
        <dbReference type="SAM" id="Phobius"/>
    </source>
</evidence>
<feature type="transmembrane region" description="Helical" evidence="1">
    <location>
        <begin position="70"/>
        <end position="89"/>
    </location>
</feature>
<protein>
    <recommendedName>
        <fullName evidence="4">TM2 domain-containing protein</fullName>
    </recommendedName>
</protein>
<keyword evidence="1" id="KW-1133">Transmembrane helix</keyword>
<comment type="caution">
    <text evidence="2">The sequence shown here is derived from an EMBL/GenBank/DDBJ whole genome shotgun (WGS) entry which is preliminary data.</text>
</comment>
<keyword evidence="1" id="KW-0812">Transmembrane</keyword>
<feature type="transmembrane region" description="Helical" evidence="1">
    <location>
        <begin position="96"/>
        <end position="114"/>
    </location>
</feature>
<sequence length="163" mass="18695">MDATSLFLSIENKLPKEYGFFRKKISRGYKYSEPIMSNEDLKKKLEALNSDELDKVYARLQYTKLKNPTLVFWVYNFLLGGFGVARFYIGQIGFGIFRLALTLLSVIIGFVAESSYDSFWFSVSKILDYGNFGIAIIDLFIVGVLLRNQNLEKVNLIIDEVKS</sequence>
<dbReference type="EMBL" id="NXMA01000004">
    <property type="protein sequence ID" value="TKX32670.1"/>
    <property type="molecule type" value="Genomic_DNA"/>
</dbReference>
<proteinExistence type="predicted"/>
<dbReference type="AlphaFoldDB" id="A0A4U7BQT9"/>